<feature type="active site" description="Charge relay system" evidence="6">
    <location>
        <position position="222"/>
    </location>
</feature>
<name>A0A1H1HJP2_9ACTN</name>
<dbReference type="Gene3D" id="3.40.50.10740">
    <property type="entry name" value="Class I glutamine amidotransferase-like"/>
    <property type="match status" value="1"/>
</dbReference>
<evidence type="ECO:0000259" key="8">
    <source>
        <dbReference type="Pfam" id="PF17676"/>
    </source>
</evidence>
<dbReference type="EMBL" id="FNKK01000002">
    <property type="protein sequence ID" value="SDR25652.1"/>
    <property type="molecule type" value="Genomic_DNA"/>
</dbReference>
<evidence type="ECO:0000256" key="6">
    <source>
        <dbReference type="PIRSR" id="PIRSR028757-1"/>
    </source>
</evidence>
<dbReference type="SUPFAM" id="SSF52317">
    <property type="entry name" value="Class I glutamine amidotransferase-like"/>
    <property type="match status" value="1"/>
</dbReference>
<gene>
    <name evidence="9" type="ORF">SAMN04489764_4517</name>
</gene>
<accession>A0A1H1HJP2</accession>
<dbReference type="InterPro" id="IPR040449">
    <property type="entry name" value="Peptidase_S66_N"/>
</dbReference>
<protein>
    <submittedName>
        <fullName evidence="9">Muramoyltetrapeptide carboxypeptidase</fullName>
    </submittedName>
</protein>
<organism evidence="9 10">
    <name type="scientific">Thermostaphylospora chromogena</name>
    <dbReference type="NCBI Taxonomy" id="35622"/>
    <lineage>
        <taxon>Bacteria</taxon>
        <taxon>Bacillati</taxon>
        <taxon>Actinomycetota</taxon>
        <taxon>Actinomycetes</taxon>
        <taxon>Streptosporangiales</taxon>
        <taxon>Thermomonosporaceae</taxon>
        <taxon>Thermostaphylospora</taxon>
    </lineage>
</organism>
<dbReference type="AlphaFoldDB" id="A0A1H1HJP2"/>
<dbReference type="PANTHER" id="PTHR30237:SF2">
    <property type="entry name" value="MUREIN TETRAPEPTIDE CARBOXYPEPTIDASE"/>
    <property type="match status" value="1"/>
</dbReference>
<dbReference type="SUPFAM" id="SSF141986">
    <property type="entry name" value="LD-carboxypeptidase A C-terminal domain-like"/>
    <property type="match status" value="1"/>
</dbReference>
<dbReference type="GO" id="GO:0004180">
    <property type="term" value="F:carboxypeptidase activity"/>
    <property type="evidence" value="ECO:0007669"/>
    <property type="project" value="UniProtKB-KW"/>
</dbReference>
<evidence type="ECO:0000256" key="5">
    <source>
        <dbReference type="ARBA" id="ARBA00022825"/>
    </source>
</evidence>
<dbReference type="Pfam" id="PF17676">
    <property type="entry name" value="Peptidase_S66C"/>
    <property type="match status" value="1"/>
</dbReference>
<dbReference type="InterPro" id="IPR027478">
    <property type="entry name" value="LdcA_N"/>
</dbReference>
<dbReference type="Proteomes" id="UP000217103">
    <property type="component" value="Unassembled WGS sequence"/>
</dbReference>
<evidence type="ECO:0000256" key="1">
    <source>
        <dbReference type="ARBA" id="ARBA00010233"/>
    </source>
</evidence>
<dbReference type="PIRSF" id="PIRSF028757">
    <property type="entry name" value="LD-carboxypeptidase"/>
    <property type="match status" value="1"/>
</dbReference>
<keyword evidence="4" id="KW-0378">Hydrolase</keyword>
<feature type="active site" description="Charge relay system" evidence="6">
    <location>
        <position position="284"/>
    </location>
</feature>
<evidence type="ECO:0000313" key="10">
    <source>
        <dbReference type="Proteomes" id="UP000217103"/>
    </source>
</evidence>
<comment type="similarity">
    <text evidence="1">Belongs to the peptidase S66 family.</text>
</comment>
<feature type="domain" description="LD-carboxypeptidase C-terminal" evidence="8">
    <location>
        <begin position="193"/>
        <end position="295"/>
    </location>
</feature>
<reference evidence="9 10" key="1">
    <citation type="submission" date="2016-10" db="EMBL/GenBank/DDBJ databases">
        <authorList>
            <person name="de Groot N.N."/>
        </authorList>
    </citation>
    <scope>NUCLEOTIDE SEQUENCE [LARGE SCALE GENOMIC DNA]</scope>
    <source>
        <strain evidence="9 10">DSM 43794</strain>
    </source>
</reference>
<dbReference type="OrthoDB" id="9807329at2"/>
<evidence type="ECO:0000256" key="2">
    <source>
        <dbReference type="ARBA" id="ARBA00022645"/>
    </source>
</evidence>
<dbReference type="InterPro" id="IPR029062">
    <property type="entry name" value="Class_I_gatase-like"/>
</dbReference>
<keyword evidence="2 9" id="KW-0121">Carboxypeptidase</keyword>
<dbReference type="InterPro" id="IPR003507">
    <property type="entry name" value="S66_fam"/>
</dbReference>
<dbReference type="Pfam" id="PF02016">
    <property type="entry name" value="Peptidase_S66"/>
    <property type="match status" value="1"/>
</dbReference>
<evidence type="ECO:0000256" key="4">
    <source>
        <dbReference type="ARBA" id="ARBA00022801"/>
    </source>
</evidence>
<feature type="domain" description="LD-carboxypeptidase N-terminal" evidence="7">
    <location>
        <begin position="29"/>
        <end position="145"/>
    </location>
</feature>
<dbReference type="InterPro" id="IPR040921">
    <property type="entry name" value="Peptidase_S66C"/>
</dbReference>
<keyword evidence="3" id="KW-0645">Protease</keyword>
<dbReference type="Gene3D" id="3.50.30.60">
    <property type="entry name" value="LD-carboxypeptidase A C-terminal domain-like"/>
    <property type="match status" value="1"/>
</dbReference>
<dbReference type="GO" id="GO:0008236">
    <property type="term" value="F:serine-type peptidase activity"/>
    <property type="evidence" value="ECO:0007669"/>
    <property type="project" value="UniProtKB-KW"/>
</dbReference>
<evidence type="ECO:0000259" key="7">
    <source>
        <dbReference type="Pfam" id="PF02016"/>
    </source>
</evidence>
<dbReference type="STRING" id="35622.SAMN04489764_4517"/>
<dbReference type="CDD" id="cd07025">
    <property type="entry name" value="Peptidase_S66"/>
    <property type="match status" value="1"/>
</dbReference>
<evidence type="ECO:0000313" key="9">
    <source>
        <dbReference type="EMBL" id="SDR25652.1"/>
    </source>
</evidence>
<dbReference type="GO" id="GO:0006508">
    <property type="term" value="P:proteolysis"/>
    <property type="evidence" value="ECO:0007669"/>
    <property type="project" value="UniProtKB-KW"/>
</dbReference>
<proteinExistence type="inferred from homology"/>
<dbReference type="RefSeq" id="WP_093261743.1">
    <property type="nucleotide sequence ID" value="NZ_FNKK01000002.1"/>
</dbReference>
<sequence length="317" mass="32626">MIGAGTEAPGAEREGVLRLPRRLRPGDEVVVVAPAGPPDPARVERGVRLLEELGLRVTVARHVLDRNGFLAGSDADRAADLQRAWCDPSVSAVLCARGGYGSTRLLDLLDWTAMAQAEPKTLLGSSDITALHQALALRLGVAGCFGPMPACDVLSDEGGPEPRTLAHLREALFGTPSPVYGEAVLAPGRAVAPIAGGNLSLLAALCGTPYAPRFAGRIVLLEDIGEAPYRIDRMLTQLFQAGAFDGVAGVALGSWVGCGDPMPVLAERFGALGVPVIAGLPVGHGSPQLSVWLGSLGAIDTESCSLTSMFLGVSGAG</sequence>
<dbReference type="InterPro" id="IPR027461">
    <property type="entry name" value="Carboxypeptidase_A_C_sf"/>
</dbReference>
<keyword evidence="5" id="KW-0720">Serine protease</keyword>
<dbReference type="PANTHER" id="PTHR30237">
    <property type="entry name" value="MURAMOYLTETRAPEPTIDE CARBOXYPEPTIDASE"/>
    <property type="match status" value="1"/>
</dbReference>
<evidence type="ECO:0000256" key="3">
    <source>
        <dbReference type="ARBA" id="ARBA00022670"/>
    </source>
</evidence>
<feature type="active site" description="Nucleophile" evidence="6">
    <location>
        <position position="126"/>
    </location>
</feature>
<keyword evidence="10" id="KW-1185">Reference proteome</keyword>